<name>A0A2P7MXN9_9CYAN</name>
<evidence type="ECO:0000313" key="1">
    <source>
        <dbReference type="EMBL" id="PSJ05976.1"/>
    </source>
</evidence>
<dbReference type="RefSeq" id="WP_106502495.1">
    <property type="nucleotide sequence ID" value="NZ_PXXO01000005.1"/>
</dbReference>
<proteinExistence type="predicted"/>
<protein>
    <submittedName>
        <fullName evidence="1">CopG family transcriptional regulator</fullName>
    </submittedName>
</protein>
<dbReference type="GO" id="GO:0006355">
    <property type="term" value="P:regulation of DNA-templated transcription"/>
    <property type="evidence" value="ECO:0007669"/>
    <property type="project" value="InterPro"/>
</dbReference>
<gene>
    <name evidence="1" type="ORF">C7K55_05980</name>
</gene>
<dbReference type="AlphaFoldDB" id="A0A2P7MXN9"/>
<keyword evidence="2" id="KW-1185">Reference proteome</keyword>
<organism evidence="1 2">
    <name type="scientific">Cyanobium usitatum str. Tous</name>
    <dbReference type="NCBI Taxonomy" id="2116684"/>
    <lineage>
        <taxon>Bacteria</taxon>
        <taxon>Bacillati</taxon>
        <taxon>Cyanobacteriota</taxon>
        <taxon>Cyanophyceae</taxon>
        <taxon>Synechococcales</taxon>
        <taxon>Prochlorococcaceae</taxon>
        <taxon>Cyanobium</taxon>
    </lineage>
</organism>
<dbReference type="OrthoDB" id="9798485at2"/>
<reference evidence="1 2" key="1">
    <citation type="journal article" date="2018" name="Environ. Microbiol.">
        <title>Ecological and genomic features of two widespread freshwater picocyanobacteria.</title>
        <authorList>
            <person name="Cabello-Yeves P.J."/>
            <person name="Picazo A."/>
            <person name="Camacho A."/>
            <person name="Callieri C."/>
            <person name="Rosselli R."/>
            <person name="Roda-Garcia J.J."/>
            <person name="Coutinho F.H."/>
            <person name="Rodriguez-Valera F."/>
        </authorList>
    </citation>
    <scope>NUCLEOTIDE SEQUENCE [LARGE SCALE GENOMIC DNA]</scope>
    <source>
        <strain evidence="1 2">Tous</strain>
    </source>
</reference>
<dbReference type="EMBL" id="PXXO01000005">
    <property type="protein sequence ID" value="PSJ05976.1"/>
    <property type="molecule type" value="Genomic_DNA"/>
</dbReference>
<dbReference type="Proteomes" id="UP000243002">
    <property type="component" value="Unassembled WGS sequence"/>
</dbReference>
<dbReference type="SUPFAM" id="SSF47598">
    <property type="entry name" value="Ribbon-helix-helix"/>
    <property type="match status" value="1"/>
</dbReference>
<dbReference type="NCBIfam" id="NF047399">
    <property type="entry name" value="BrnA_antitoxin_add"/>
    <property type="match status" value="1"/>
</dbReference>
<sequence>MNSSEFDRRFDAGDTVLDALDLDAATRPRLQQKRVNVDFPLWMVEQLDREATRLGVTRQSIIKVWLAERLEHRTESSLGTATIH</sequence>
<dbReference type="InterPro" id="IPR010985">
    <property type="entry name" value="Ribbon_hlx_hlx"/>
</dbReference>
<evidence type="ECO:0000313" key="2">
    <source>
        <dbReference type="Proteomes" id="UP000243002"/>
    </source>
</evidence>
<comment type="caution">
    <text evidence="1">The sequence shown here is derived from an EMBL/GenBank/DDBJ whole genome shotgun (WGS) entry which is preliminary data.</text>
</comment>
<accession>A0A2P7MXN9</accession>